<dbReference type="PANTHER" id="PTHR36456:SF1">
    <property type="entry name" value="UPF0232 PROTEIN SCO3875"/>
    <property type="match status" value="1"/>
</dbReference>
<keyword evidence="2" id="KW-1185">Reference proteome</keyword>
<dbReference type="RefSeq" id="WP_114589623.1">
    <property type="nucleotide sequence ID" value="NZ_CAXIBR010000019.1"/>
</dbReference>
<accession>A0A346XR69</accession>
<sequence length="106" mass="11869">MSRRPHRPDPQPIGRVIDEMITRRRWAGRLDGARIFDFWDEAAGPDIAAHANPVRLHGGVLVIAAEDAGWATQLRYFTGDLQARVNSIMGPDTVRKIEIVVQRSGK</sequence>
<dbReference type="InterPro" id="IPR007922">
    <property type="entry name" value="DciA-like"/>
</dbReference>
<reference evidence="1 2" key="1">
    <citation type="submission" date="2018-09" db="EMBL/GenBank/DDBJ databases">
        <title>Complete genome sequence of Euzebya sp. DY32-46 isolated from seawater of Pacific Ocean.</title>
        <authorList>
            <person name="Xu L."/>
            <person name="Wu Y.-H."/>
            <person name="Xu X.-W."/>
        </authorList>
    </citation>
    <scope>NUCLEOTIDE SEQUENCE [LARGE SCALE GENOMIC DNA]</scope>
    <source>
        <strain evidence="1 2">DY32-46</strain>
    </source>
</reference>
<name>A0A346XR69_9ACTN</name>
<evidence type="ECO:0000313" key="1">
    <source>
        <dbReference type="EMBL" id="AXV04716.1"/>
    </source>
</evidence>
<dbReference type="OrthoDB" id="5516926at2"/>
<dbReference type="EMBL" id="CP031165">
    <property type="protein sequence ID" value="AXV04716.1"/>
    <property type="molecule type" value="Genomic_DNA"/>
</dbReference>
<dbReference type="Pfam" id="PF05258">
    <property type="entry name" value="DciA"/>
    <property type="match status" value="1"/>
</dbReference>
<dbReference type="PANTHER" id="PTHR36456">
    <property type="entry name" value="UPF0232 PROTEIN SCO3875"/>
    <property type="match status" value="1"/>
</dbReference>
<evidence type="ECO:0000313" key="2">
    <source>
        <dbReference type="Proteomes" id="UP000264006"/>
    </source>
</evidence>
<proteinExistence type="predicted"/>
<dbReference type="Proteomes" id="UP000264006">
    <property type="component" value="Chromosome"/>
</dbReference>
<organism evidence="1 2">
    <name type="scientific">Euzebya pacifica</name>
    <dbReference type="NCBI Taxonomy" id="1608957"/>
    <lineage>
        <taxon>Bacteria</taxon>
        <taxon>Bacillati</taxon>
        <taxon>Actinomycetota</taxon>
        <taxon>Nitriliruptoria</taxon>
        <taxon>Euzebyales</taxon>
    </lineage>
</organism>
<dbReference type="KEGG" id="euz:DVS28_a0005"/>
<protein>
    <submittedName>
        <fullName evidence="1">Zn-ribbon-containing protein</fullName>
    </submittedName>
</protein>
<dbReference type="AlphaFoldDB" id="A0A346XR69"/>
<gene>
    <name evidence="1" type="ORF">DVS28_a0005</name>
</gene>